<dbReference type="EMBL" id="SRLO01000508">
    <property type="protein sequence ID" value="TNN53697.1"/>
    <property type="molecule type" value="Genomic_DNA"/>
</dbReference>
<dbReference type="AlphaFoldDB" id="A0A4Z2GJL6"/>
<organism evidence="1 2">
    <name type="scientific">Liparis tanakae</name>
    <name type="common">Tanaka's snailfish</name>
    <dbReference type="NCBI Taxonomy" id="230148"/>
    <lineage>
        <taxon>Eukaryota</taxon>
        <taxon>Metazoa</taxon>
        <taxon>Chordata</taxon>
        <taxon>Craniata</taxon>
        <taxon>Vertebrata</taxon>
        <taxon>Euteleostomi</taxon>
        <taxon>Actinopterygii</taxon>
        <taxon>Neopterygii</taxon>
        <taxon>Teleostei</taxon>
        <taxon>Neoteleostei</taxon>
        <taxon>Acanthomorphata</taxon>
        <taxon>Eupercaria</taxon>
        <taxon>Perciformes</taxon>
        <taxon>Cottioidei</taxon>
        <taxon>Cottales</taxon>
        <taxon>Liparidae</taxon>
        <taxon>Liparis</taxon>
    </lineage>
</organism>
<evidence type="ECO:0000313" key="1">
    <source>
        <dbReference type="EMBL" id="TNN53697.1"/>
    </source>
</evidence>
<accession>A0A4Z2GJL6</accession>
<gene>
    <name evidence="1" type="ORF">EYF80_036103</name>
</gene>
<keyword evidence="2" id="KW-1185">Reference proteome</keyword>
<sequence>MSALASMKPGKHGNGLHLVPVLRRHVNNSVYPCDDVIHHTAVTHRTVWANHSVAIDGGLDPVFGRWNHCVAAGSGGKSSGN</sequence>
<name>A0A4Z2GJL6_9TELE</name>
<dbReference type="Proteomes" id="UP000314294">
    <property type="component" value="Unassembled WGS sequence"/>
</dbReference>
<comment type="caution">
    <text evidence="1">The sequence shown here is derived from an EMBL/GenBank/DDBJ whole genome shotgun (WGS) entry which is preliminary data.</text>
</comment>
<evidence type="ECO:0000313" key="2">
    <source>
        <dbReference type="Proteomes" id="UP000314294"/>
    </source>
</evidence>
<protein>
    <submittedName>
        <fullName evidence="1">Uncharacterized protein</fullName>
    </submittedName>
</protein>
<proteinExistence type="predicted"/>
<reference evidence="1 2" key="1">
    <citation type="submission" date="2019-03" db="EMBL/GenBank/DDBJ databases">
        <title>First draft genome of Liparis tanakae, snailfish: a comprehensive survey of snailfish specific genes.</title>
        <authorList>
            <person name="Kim W."/>
            <person name="Song I."/>
            <person name="Jeong J.-H."/>
            <person name="Kim D."/>
            <person name="Kim S."/>
            <person name="Ryu S."/>
            <person name="Song J.Y."/>
            <person name="Lee S.K."/>
        </authorList>
    </citation>
    <scope>NUCLEOTIDE SEQUENCE [LARGE SCALE GENOMIC DNA]</scope>
    <source>
        <tissue evidence="1">Muscle</tissue>
    </source>
</reference>